<proteinExistence type="predicted"/>
<gene>
    <name evidence="1" type="ORF">Tci_881521</name>
</gene>
<dbReference type="AlphaFoldDB" id="A0A699TG62"/>
<protein>
    <submittedName>
        <fullName evidence="1">Uncharacterized protein</fullName>
    </submittedName>
</protein>
<accession>A0A699TG62</accession>
<evidence type="ECO:0000313" key="1">
    <source>
        <dbReference type="EMBL" id="GFD09552.1"/>
    </source>
</evidence>
<name>A0A699TG62_TANCI</name>
<comment type="caution">
    <text evidence="1">The sequence shown here is derived from an EMBL/GenBank/DDBJ whole genome shotgun (WGS) entry which is preliminary data.</text>
</comment>
<feature type="non-terminal residue" evidence="1">
    <location>
        <position position="1"/>
    </location>
</feature>
<dbReference type="EMBL" id="BKCJ011246270">
    <property type="protein sequence ID" value="GFD09552.1"/>
    <property type="molecule type" value="Genomic_DNA"/>
</dbReference>
<organism evidence="1">
    <name type="scientific">Tanacetum cinerariifolium</name>
    <name type="common">Dalmatian daisy</name>
    <name type="synonym">Chrysanthemum cinerariifolium</name>
    <dbReference type="NCBI Taxonomy" id="118510"/>
    <lineage>
        <taxon>Eukaryota</taxon>
        <taxon>Viridiplantae</taxon>
        <taxon>Streptophyta</taxon>
        <taxon>Embryophyta</taxon>
        <taxon>Tracheophyta</taxon>
        <taxon>Spermatophyta</taxon>
        <taxon>Magnoliopsida</taxon>
        <taxon>eudicotyledons</taxon>
        <taxon>Gunneridae</taxon>
        <taxon>Pentapetalae</taxon>
        <taxon>asterids</taxon>
        <taxon>campanulids</taxon>
        <taxon>Asterales</taxon>
        <taxon>Asteraceae</taxon>
        <taxon>Asteroideae</taxon>
        <taxon>Anthemideae</taxon>
        <taxon>Anthemidinae</taxon>
        <taxon>Tanacetum</taxon>
    </lineage>
</organism>
<reference evidence="1" key="1">
    <citation type="journal article" date="2019" name="Sci. Rep.">
        <title>Draft genome of Tanacetum cinerariifolium, the natural source of mosquito coil.</title>
        <authorList>
            <person name="Yamashiro T."/>
            <person name="Shiraishi A."/>
            <person name="Satake H."/>
            <person name="Nakayama K."/>
        </authorList>
    </citation>
    <scope>NUCLEOTIDE SEQUENCE</scope>
</reference>
<sequence>GSWYSKTLQVLCPGDRVWVNVPQQGYVGVCRVLTPATPANEFTVLKNGVETPVLEAATRGSYHAEFIDDPERCEYFVAVEWLQTVPLSQAVKEVGLFGNQNTVCRPSTPKWRSTVERLKVAFSGFDGGAGTVLEGR</sequence>